<dbReference type="InterPro" id="IPR014001">
    <property type="entry name" value="Helicase_ATP-bd"/>
</dbReference>
<dbReference type="Pfam" id="PF00176">
    <property type="entry name" value="SNF2-rel_dom"/>
    <property type="match status" value="1"/>
</dbReference>
<evidence type="ECO:0000256" key="16">
    <source>
        <dbReference type="ARBA" id="ARBA00081329"/>
    </source>
</evidence>
<dbReference type="Gene3D" id="3.40.50.10810">
    <property type="entry name" value="Tandem AAA-ATPase domain"/>
    <property type="match status" value="1"/>
</dbReference>
<dbReference type="InterPro" id="IPR044078">
    <property type="entry name" value="Mot1_ATP-bd"/>
</dbReference>
<evidence type="ECO:0000256" key="10">
    <source>
        <dbReference type="ARBA" id="ARBA00023163"/>
    </source>
</evidence>
<sequence>MASRLDRLVTLLETGSTQLIRNTAAQQLADVQKQHPDELFNLLGRILPYLRSKSWDTRTAAARAIGLIVVNADLYDPNEDDGLQIKSAADDDDVEIKSEIKSEDQPSPEDTFLQLGTLDIASVLKYGKRLLGSAGKEYEYSLASMDPTARLQHQKKTLTARLGLEGEYVEEELIEDADLTLKASTPAPKREPTVAPISRENSSQDVPSRRPSSPSENAVKEDTALSKRQLNQLKRKNKQNAKMGANKVRVVDLSSRRTSDNVTTPAAATPHPIKTENGDEQNGETKPDYFSLDRSGDDDDSKLVSEFKGPIAPEKPVIQPDMVDEGSRWPLEHMCEFLTMDIFDSNWEVRHGAAMALREVIRVQGAAAGRMEGKDRAGNDGLNRRWLDDLACRLLCVLMLDRFGDYISDNVVAPIRETVGQTLGALLSHLPRRSVRAVYRCMYRIVMQTDLGLDRPVWEVCHGGMIGLRYLVAVRRDLLIKDTAMMDGVLEAVMKGLADFDDDVRAVSAATLVPIAEEFVTSRSGTLGPLMNIVWDCLSNLQDDLSASTGSVMDLLAKLCTFPQVLEAMKANAADNPEASFGKLVPRLYPFLRHTITSVRSAVLRALMTFLQLEGEGSTDWVDGKALRLVFQNLLVERNEGVLKLSRQVWSELLKAVEQRGSFGSEAELSESVQPLVTLTLGAFGVPRYPIPMNASLFIKPSGLPFSTAAPVPAKASPPAATPGGTETPKVGRRRKPEKKEAPPVSSTHNVDGHMLSGDIDLVGIDTMLRSKIYASKALGELLCFWDKHELPSFWPTILDALNFSASTSQLSSAMVIEEYARHFGTGSKYTSSLCERLRPIIEGERPSWYSDIASYLHVARAQCHSLLNTFRDHAHVPPSRLPTLAVVVQGDSEAGPNAFSLADAEKIVGPDFDRLKKNLTPAQRITATQVLTDTRVTAQSAVNEAKAIREQRDMRVLAAAAGALIALQDIPKRPGHIIKGVMDSVKKEENVELQQRSATAVAGLVEYYTAATKRGPVDKIIGNLVKYCCVDTSETPEFPHNANLEKSILSLRKEEDRRDHPDAAKFEREAKEARVMRRGAKDALEQLTVKFGPQLLEKVPNLASLVERPLRHALTGDLPEDITNPENELGQEIVDGLSTLRALLPKFDPGLHPWVVDLMPIVANALQCRLSVIRYAAAKCFATICSVITVEGMTMLVEKVLPTINNALDVHHRQGAIECIYHLIHVMEDGILPYVIFLVVPVLGRMSDSDNDVRLLATTSFATLVKLVPLEAGIPDPPGFSEELLKGRDRERKFMSQMLDVRKVEPFQIPVAIKAELRPYQQDGVNWLAFLNRYNLHGILCDDMGLGKTLQTICIVASDHHMRAEEFAKSQSVDSRKLPSLIICPPSLSGHWQQEVLQYAPFLKCIAYVGPPAERSRLQGMLTSSDVVVTSYDVCRNDNDVLNPISWNYCVLDEGHLIKNPKAKITTSVKRLASNHRLILSGTPIQNNVLELWSLFDFLMPGFLGTERVFLDRFAKPIAASRFSKSSSKEQEAGALAIEALHKQVLPFLLRRLKEEVLNDLPPKIIQNYYCDPSELQKRLFEDFTKKEQKELAEKVGSAERSDKEHIFQALQYMRRLCNSPALVMKEGHKQYNDVQNYLSAKRSTIRDVSHAPKLNALKDLLVDCGIGLDHTAEGELDTGANYVSPHRALVFCQMKEMLDIVQNDVFKKLLPSVQYLRLDGGVEATKRQDIVNRFNTDPSYDVLLLTTSVGGLGLNLTGADTVIFVEHDWNPQKDIQAMDRAHRIGQKKVVNVYRLITRGTLEEKILNLQRFKIDVASTVVNQQNAGLGTMDTDQLLDLFNLGETADTAEKPGDQTGNEVDMVDIDGEVKEKGKKGWLDDLGELWDDRQYQEEYNLDSFLASMKN</sequence>
<dbReference type="PROSITE" id="PS51192">
    <property type="entry name" value="HELICASE_ATP_BIND_1"/>
    <property type="match status" value="1"/>
</dbReference>
<evidence type="ECO:0000313" key="21">
    <source>
        <dbReference type="Proteomes" id="UP001141434"/>
    </source>
</evidence>
<dbReference type="InterPro" id="IPR049730">
    <property type="entry name" value="SNF2/RAD54-like_C"/>
</dbReference>
<dbReference type="SUPFAM" id="SSF52540">
    <property type="entry name" value="P-loop containing nucleoside triphosphate hydrolases"/>
    <property type="match status" value="2"/>
</dbReference>
<dbReference type="GO" id="GO:0017025">
    <property type="term" value="F:TBP-class protein binding"/>
    <property type="evidence" value="ECO:0007669"/>
    <property type="project" value="InterPro"/>
</dbReference>
<dbReference type="GO" id="GO:0005634">
    <property type="term" value="C:nucleus"/>
    <property type="evidence" value="ECO:0007669"/>
    <property type="project" value="UniProtKB-SubCell"/>
</dbReference>
<feature type="compositionally biased region" description="Low complexity" evidence="17">
    <location>
        <begin position="710"/>
        <end position="729"/>
    </location>
</feature>
<dbReference type="CDD" id="cd18793">
    <property type="entry name" value="SF2_C_SNF"/>
    <property type="match status" value="1"/>
</dbReference>
<dbReference type="PROSITE" id="PS51194">
    <property type="entry name" value="HELICASE_CTER"/>
    <property type="match status" value="1"/>
</dbReference>
<dbReference type="InterPro" id="IPR022707">
    <property type="entry name" value="Mot1_central_dom"/>
</dbReference>
<dbReference type="GeneID" id="81398803"/>
<feature type="domain" description="Helicase C-terminal" evidence="19">
    <location>
        <begin position="1677"/>
        <end position="1828"/>
    </location>
</feature>
<dbReference type="OrthoDB" id="10252227at2759"/>
<dbReference type="Gene3D" id="3.40.50.300">
    <property type="entry name" value="P-loop containing nucleotide triphosphate hydrolases"/>
    <property type="match status" value="1"/>
</dbReference>
<accession>A0A9W9EMM0</accession>
<keyword evidence="21" id="KW-1185">Reference proteome</keyword>
<dbReference type="FunFam" id="1.25.10.10:FF:000508">
    <property type="entry name" value="Probable helicase mot1"/>
    <property type="match status" value="1"/>
</dbReference>
<dbReference type="InterPro" id="IPR044972">
    <property type="entry name" value="Mot1"/>
</dbReference>
<reference evidence="20" key="1">
    <citation type="submission" date="2022-11" db="EMBL/GenBank/DDBJ databases">
        <authorList>
            <person name="Petersen C."/>
        </authorList>
    </citation>
    <scope>NUCLEOTIDE SEQUENCE</scope>
    <source>
        <strain evidence="20">IBT 34128</strain>
    </source>
</reference>
<proteinExistence type="inferred from homology"/>
<feature type="compositionally biased region" description="Polar residues" evidence="17">
    <location>
        <begin position="199"/>
        <end position="216"/>
    </location>
</feature>
<dbReference type="Pfam" id="PF00271">
    <property type="entry name" value="Helicase_C"/>
    <property type="match status" value="1"/>
</dbReference>
<dbReference type="SUPFAM" id="SSF48371">
    <property type="entry name" value="ARM repeat"/>
    <property type="match status" value="1"/>
</dbReference>
<evidence type="ECO:0000256" key="17">
    <source>
        <dbReference type="SAM" id="MobiDB-lite"/>
    </source>
</evidence>
<evidence type="ECO:0000259" key="19">
    <source>
        <dbReference type="PROSITE" id="PS51194"/>
    </source>
</evidence>
<comment type="subcellular location">
    <subcellularLocation>
        <location evidence="1">Nucleus</location>
    </subcellularLocation>
</comment>
<organism evidence="20 21">
    <name type="scientific">Penicillium alfredii</name>
    <dbReference type="NCBI Taxonomy" id="1506179"/>
    <lineage>
        <taxon>Eukaryota</taxon>
        <taxon>Fungi</taxon>
        <taxon>Dikarya</taxon>
        <taxon>Ascomycota</taxon>
        <taxon>Pezizomycotina</taxon>
        <taxon>Eurotiomycetes</taxon>
        <taxon>Eurotiomycetidae</taxon>
        <taxon>Eurotiales</taxon>
        <taxon>Aspergillaceae</taxon>
        <taxon>Penicillium</taxon>
    </lineage>
</organism>
<feature type="domain" description="Helicase ATP-binding" evidence="18">
    <location>
        <begin position="1330"/>
        <end position="1503"/>
    </location>
</feature>
<keyword evidence="5" id="KW-0378">Hydrolase</keyword>
<dbReference type="InterPro" id="IPR000330">
    <property type="entry name" value="SNF2_N"/>
</dbReference>
<evidence type="ECO:0000256" key="13">
    <source>
        <dbReference type="ARBA" id="ARBA00064550"/>
    </source>
</evidence>
<dbReference type="FunFam" id="3.40.50.10810:FF:000009">
    <property type="entry name" value="B-TFIID TATA-box-binding protein-associated factor 1"/>
    <property type="match status" value="1"/>
</dbReference>
<reference evidence="20" key="2">
    <citation type="journal article" date="2023" name="IMA Fungus">
        <title>Comparative genomic study of the Penicillium genus elucidates a diverse pangenome and 15 lateral gene transfer events.</title>
        <authorList>
            <person name="Petersen C."/>
            <person name="Sorensen T."/>
            <person name="Nielsen M.R."/>
            <person name="Sondergaard T.E."/>
            <person name="Sorensen J.L."/>
            <person name="Fitzpatrick D.A."/>
            <person name="Frisvad J.C."/>
            <person name="Nielsen K.L."/>
        </authorList>
    </citation>
    <scope>NUCLEOTIDE SEQUENCE</scope>
    <source>
        <strain evidence="20">IBT 34128</strain>
    </source>
</reference>
<comment type="caution">
    <text evidence="20">The sequence shown here is derived from an EMBL/GenBank/DDBJ whole genome shotgun (WGS) entry which is preliminary data.</text>
</comment>
<evidence type="ECO:0000259" key="18">
    <source>
        <dbReference type="PROSITE" id="PS51192"/>
    </source>
</evidence>
<evidence type="ECO:0000256" key="12">
    <source>
        <dbReference type="ARBA" id="ARBA00053370"/>
    </source>
</evidence>
<evidence type="ECO:0000256" key="3">
    <source>
        <dbReference type="ARBA" id="ARBA00022737"/>
    </source>
</evidence>
<dbReference type="SMART" id="SM00487">
    <property type="entry name" value="DEXDc"/>
    <property type="match status" value="1"/>
</dbReference>
<dbReference type="FunFam" id="1.25.10.10:FF:000445">
    <property type="entry name" value="Related to MOT1-transcriptional accessory protein"/>
    <property type="match status" value="1"/>
</dbReference>
<evidence type="ECO:0000256" key="11">
    <source>
        <dbReference type="ARBA" id="ARBA00023242"/>
    </source>
</evidence>
<dbReference type="CDD" id="cd17999">
    <property type="entry name" value="DEXHc_Mot1"/>
    <property type="match status" value="1"/>
</dbReference>
<dbReference type="GO" id="GO:0004386">
    <property type="term" value="F:helicase activity"/>
    <property type="evidence" value="ECO:0007669"/>
    <property type="project" value="UniProtKB-KW"/>
</dbReference>
<dbReference type="EMBL" id="JAPMSZ010000011">
    <property type="protein sequence ID" value="KAJ5084530.1"/>
    <property type="molecule type" value="Genomic_DNA"/>
</dbReference>
<name>A0A9W9EMM0_9EURO</name>
<evidence type="ECO:0000256" key="2">
    <source>
        <dbReference type="ARBA" id="ARBA00007025"/>
    </source>
</evidence>
<feature type="compositionally biased region" description="Basic and acidic residues" evidence="17">
    <location>
        <begin position="273"/>
        <end position="287"/>
    </location>
</feature>
<keyword evidence="6" id="KW-0347">Helicase</keyword>
<keyword evidence="7" id="KW-0067">ATP-binding</keyword>
<keyword evidence="4" id="KW-0547">Nucleotide-binding</keyword>
<evidence type="ECO:0000256" key="4">
    <source>
        <dbReference type="ARBA" id="ARBA00022741"/>
    </source>
</evidence>
<dbReference type="PANTHER" id="PTHR36498">
    <property type="entry name" value="TATA-BINDING PROTEIN-ASSOCIATED FACTOR 172"/>
    <property type="match status" value="1"/>
</dbReference>
<comment type="similarity">
    <text evidence="2">Belongs to the SNF2/RAD54 helicase family.</text>
</comment>
<dbReference type="Gene3D" id="1.25.10.10">
    <property type="entry name" value="Leucine-rich Repeat Variant"/>
    <property type="match status" value="2"/>
</dbReference>
<evidence type="ECO:0000256" key="14">
    <source>
        <dbReference type="ARBA" id="ARBA00073046"/>
    </source>
</evidence>
<evidence type="ECO:0000256" key="5">
    <source>
        <dbReference type="ARBA" id="ARBA00022801"/>
    </source>
</evidence>
<dbReference type="GO" id="GO:0005524">
    <property type="term" value="F:ATP binding"/>
    <property type="evidence" value="ECO:0007669"/>
    <property type="project" value="UniProtKB-KW"/>
</dbReference>
<dbReference type="FunFam" id="3.40.50.300:FF:000428">
    <property type="entry name" value="TATA-binding protein-associated factor 172"/>
    <property type="match status" value="1"/>
</dbReference>
<dbReference type="Pfam" id="PF12054">
    <property type="entry name" value="DUF3535"/>
    <property type="match status" value="1"/>
</dbReference>
<dbReference type="InterPro" id="IPR027417">
    <property type="entry name" value="P-loop_NTPase"/>
</dbReference>
<dbReference type="RefSeq" id="XP_056507927.1">
    <property type="nucleotide sequence ID" value="XM_056659634.1"/>
</dbReference>
<dbReference type="SMART" id="SM00490">
    <property type="entry name" value="HELICc"/>
    <property type="match status" value="1"/>
</dbReference>
<feature type="region of interest" description="Disordered" evidence="17">
    <location>
        <begin position="710"/>
        <end position="753"/>
    </location>
</feature>
<dbReference type="GO" id="GO:0016887">
    <property type="term" value="F:ATP hydrolysis activity"/>
    <property type="evidence" value="ECO:0007669"/>
    <property type="project" value="InterPro"/>
</dbReference>
<gene>
    <name evidence="20" type="ORF">NUU61_009109</name>
</gene>
<comment type="function">
    <text evidence="12">Regulates transcription in association with TATA binding protein (TBP). Removes TBP from the TATA box via its C-terminal ATPase activity. Both transcription activation and repression require its ATPase activity. Part of the NCT transcriptional regulatory complex that acts as a key regulator of ergosterol biosynthesis and the azole exporter cdr1B. The NCT complex binds the promoters of genes linked to azole susceptibility, and especially represses the expression of cdr1B transporter.</text>
</comment>
<dbReference type="PANTHER" id="PTHR36498:SF1">
    <property type="entry name" value="TATA-BINDING PROTEIN-ASSOCIATED FACTOR 172"/>
    <property type="match status" value="1"/>
</dbReference>
<dbReference type="Proteomes" id="UP001141434">
    <property type="component" value="Unassembled WGS sequence"/>
</dbReference>
<dbReference type="GO" id="GO:0003677">
    <property type="term" value="F:DNA binding"/>
    <property type="evidence" value="ECO:0007669"/>
    <property type="project" value="UniProtKB-KW"/>
</dbReference>
<evidence type="ECO:0000313" key="20">
    <source>
        <dbReference type="EMBL" id="KAJ5084530.1"/>
    </source>
</evidence>
<keyword evidence="9" id="KW-0238">DNA-binding</keyword>
<dbReference type="InterPro" id="IPR038718">
    <property type="entry name" value="SNF2-like_sf"/>
</dbReference>
<feature type="region of interest" description="Disordered" evidence="17">
    <location>
        <begin position="180"/>
        <end position="302"/>
    </location>
</feature>
<dbReference type="InterPro" id="IPR011989">
    <property type="entry name" value="ARM-like"/>
</dbReference>
<keyword evidence="10" id="KW-0804">Transcription</keyword>
<evidence type="ECO:0000256" key="15">
    <source>
        <dbReference type="ARBA" id="ARBA00081280"/>
    </source>
</evidence>
<evidence type="ECO:0000256" key="6">
    <source>
        <dbReference type="ARBA" id="ARBA00022806"/>
    </source>
</evidence>
<protein>
    <recommendedName>
        <fullName evidence="14">TATA-binding protein-associated factor mot1</fullName>
    </recommendedName>
    <alternativeName>
        <fullName evidence="16">Modifier of transcription 1</fullName>
    </alternativeName>
    <alternativeName>
        <fullName evidence="15">NCT transcriptional regulatory complex subunit mot1</fullName>
    </alternativeName>
</protein>
<evidence type="ECO:0000256" key="1">
    <source>
        <dbReference type="ARBA" id="ARBA00004123"/>
    </source>
</evidence>
<keyword evidence="3" id="KW-0677">Repeat</keyword>
<evidence type="ECO:0000256" key="7">
    <source>
        <dbReference type="ARBA" id="ARBA00022840"/>
    </source>
</evidence>
<keyword evidence="11" id="KW-0539">Nucleus</keyword>
<dbReference type="InterPro" id="IPR016024">
    <property type="entry name" value="ARM-type_fold"/>
</dbReference>
<evidence type="ECO:0000256" key="9">
    <source>
        <dbReference type="ARBA" id="ARBA00023125"/>
    </source>
</evidence>
<dbReference type="InterPro" id="IPR001650">
    <property type="entry name" value="Helicase_C-like"/>
</dbReference>
<comment type="subunit">
    <text evidence="13">Forms the NCT transcriptional regulatory complex with nctA and nctB.</text>
</comment>
<evidence type="ECO:0000256" key="8">
    <source>
        <dbReference type="ARBA" id="ARBA00023015"/>
    </source>
</evidence>
<keyword evidence="8" id="KW-0805">Transcription regulation</keyword>